<keyword evidence="1" id="KW-0479">Metal-binding</keyword>
<dbReference type="InterPro" id="IPR036875">
    <property type="entry name" value="Znf_CCHC_sf"/>
</dbReference>
<dbReference type="PANTHER" id="PTHR33116:SF79">
    <property type="entry name" value="REVERSE TRANSCRIPTASE DOMAIN, ZINC FINGER, CCHC-TYPE-RELATED"/>
    <property type="match status" value="1"/>
</dbReference>
<dbReference type="InterPro" id="IPR026960">
    <property type="entry name" value="RVT-Znf"/>
</dbReference>
<dbReference type="EMBL" id="BQNB010018641">
    <property type="protein sequence ID" value="GJT76643.1"/>
    <property type="molecule type" value="Genomic_DNA"/>
</dbReference>
<keyword evidence="5" id="KW-1185">Reference proteome</keyword>
<evidence type="ECO:0000259" key="3">
    <source>
        <dbReference type="PROSITE" id="PS50158"/>
    </source>
</evidence>
<dbReference type="SUPFAM" id="SSF57756">
    <property type="entry name" value="Retrovirus zinc finger-like domains"/>
    <property type="match status" value="1"/>
</dbReference>
<protein>
    <submittedName>
        <fullName evidence="4">Retrovirus-related pol polyprotein from transposon TNT 1-94</fullName>
    </submittedName>
</protein>
<reference evidence="4" key="1">
    <citation type="journal article" date="2022" name="Int. J. Mol. Sci.">
        <title>Draft Genome of Tanacetum Coccineum: Genomic Comparison of Closely Related Tanacetum-Family Plants.</title>
        <authorList>
            <person name="Yamashiro T."/>
            <person name="Shiraishi A."/>
            <person name="Nakayama K."/>
            <person name="Satake H."/>
        </authorList>
    </citation>
    <scope>NUCLEOTIDE SEQUENCE</scope>
</reference>
<evidence type="ECO:0000256" key="1">
    <source>
        <dbReference type="PROSITE-ProRule" id="PRU00047"/>
    </source>
</evidence>
<organism evidence="4 5">
    <name type="scientific">Tanacetum coccineum</name>
    <dbReference type="NCBI Taxonomy" id="301880"/>
    <lineage>
        <taxon>Eukaryota</taxon>
        <taxon>Viridiplantae</taxon>
        <taxon>Streptophyta</taxon>
        <taxon>Embryophyta</taxon>
        <taxon>Tracheophyta</taxon>
        <taxon>Spermatophyta</taxon>
        <taxon>Magnoliopsida</taxon>
        <taxon>eudicotyledons</taxon>
        <taxon>Gunneridae</taxon>
        <taxon>Pentapetalae</taxon>
        <taxon>asterids</taxon>
        <taxon>campanulids</taxon>
        <taxon>Asterales</taxon>
        <taxon>Asteraceae</taxon>
        <taxon>Asteroideae</taxon>
        <taxon>Anthemideae</taxon>
        <taxon>Anthemidinae</taxon>
        <taxon>Tanacetum</taxon>
    </lineage>
</organism>
<feature type="region of interest" description="Disordered" evidence="2">
    <location>
        <begin position="1042"/>
        <end position="1066"/>
    </location>
</feature>
<evidence type="ECO:0000313" key="5">
    <source>
        <dbReference type="Proteomes" id="UP001151760"/>
    </source>
</evidence>
<gene>
    <name evidence="4" type="ORF">Tco_1043368</name>
</gene>
<accession>A0ABQ5GPF0</accession>
<dbReference type="Pfam" id="PF13966">
    <property type="entry name" value="zf-RVT"/>
    <property type="match status" value="1"/>
</dbReference>
<evidence type="ECO:0000256" key="2">
    <source>
        <dbReference type="SAM" id="MobiDB-lite"/>
    </source>
</evidence>
<name>A0ABQ5GPF0_9ASTR</name>
<keyword evidence="1" id="KW-0862">Zinc</keyword>
<dbReference type="InterPro" id="IPR025724">
    <property type="entry name" value="GAG-pre-integrase_dom"/>
</dbReference>
<comment type="caution">
    <text evidence="4">The sequence shown here is derived from an EMBL/GenBank/DDBJ whole genome shotgun (WGS) entry which is preliminary data.</text>
</comment>
<dbReference type="PANTHER" id="PTHR33116">
    <property type="entry name" value="REVERSE TRANSCRIPTASE ZINC-BINDING DOMAIN-CONTAINING PROTEIN-RELATED-RELATED"/>
    <property type="match status" value="1"/>
</dbReference>
<proteinExistence type="predicted"/>
<dbReference type="InterPro" id="IPR001878">
    <property type="entry name" value="Znf_CCHC"/>
</dbReference>
<dbReference type="Proteomes" id="UP001151760">
    <property type="component" value="Unassembled WGS sequence"/>
</dbReference>
<keyword evidence="1" id="KW-0863">Zinc-finger</keyword>
<sequence>MQQPTQSLGFNMDACEATLEKIIAEMGDVKVIVIGDFNKVREAGKRYGTNFNERQADMFNSFITNLNLIDVSLGGIVLEKGIPDHRPILLKESVVDYGRTPFRFFHSWLDIEGFHDLVAKTWKNDNIIESNGMISFKKKLQNVKQVIRSWVACKRLENNRLWKDHKSHLLLYHLSLIEVKVDQNIATREELIDRSTSMKIVGDIDRKEASDLAQKAKIKWAREGDENTSFFHGDVPLNRLSCQQRDFLESDFSNKEIKRAVWDCDGDRAPGPDGFTFKFIKTFWNVIESDVSWRGVERRKKGLMVFKVDFKKAYDSLRWGYLDVVMENLGFGSKWRASIGEGNLDISYLFYADDAIIVGEWSQHNAHNLICMLRCFYLVFGLKINVHKSKLIGVSVSDENFIDMAMVLGCGVTKMPMTYLVVGNLLTYYLSLYKMPTYVQKKLESMCNKLFMGGDLGDKKVTWVKWNVCLASKALGGLEASMGKMELQRKGVYLLAACKHSLGDRMNISFWIKTWCRDSSLKVLLPRAYALEGDKKSLIQDITISNNKDGWKWSLASNGFSVASARKFIDEHILPYGLSCTIWNRGVPIKVDVFMWRLNLDKLPSMVNMERKGIDIDSLLCLVCGDHVENVDPLFFSCGMARELWRLLARWFDLDIPSVASIVEWFSWVDACKVTNRLKKRRKRTWIKEMCSKHDIQFLDVQETKMTKLEPFCLKYIWGNFMFDYACSMARGLLDLPMGGRIFTWMNKTGTKLSKIDHFLIFEDVLESHSDILVTILDKLWRRDITDSLRTIENLINAGNSTDEDREQRIRKLHDLDNLEKLDSLDLLQKDRIKRDVEGDENSKFFHGIINARRKYQSIQGDGSLIRFWIDTWAGDLPLLDRFNRPILSSRSFFDFVHMLDVIGSMEVSQDSDPCFWYLSNDGNFLVSSIRHHIDDHLLPSMASSTRWCKFIPRKVLETIERMTWVLGVEDEMDQRVLEAKRPKPIDFGFDFLLDEGYSSKNYVRKCLRALHPKWIAKVTAIEESKDLTSLSLVNHLGTSKTSDERVLTSGNEDESTPWCRDDKNGKSDRKCFRCGDPNHLIGECPKPPKDKNQRAFVGGSWSDSGEEDDEKVKNETCLVAQASSEICDNMCRINSLNMISDITMAGKVIARGIRKKGLYVMKLGNKPKDQICLTMIDENSTLWHRRLGHVNMRLIQSLASKELVRNLPKLKFDQHFCDACKIRKQAHASHKAKNIVSMTRCLELLHMDLFGPSAVRSYGSETAYTLVIVDDYSRKVEESLNVTFDETPPPSKTSPLVDDDLDEEEAIKVTEKKNLENDIEDETLEIDEIVNIKESRNHPLENVIGNLNQRTLRSQAQNQSNFFCFISTIEPKNVNEALADESWIVAMQEELNQFIANDVWELVPQPRNMTIIGN</sequence>
<dbReference type="PROSITE" id="PS50158">
    <property type="entry name" value="ZF_CCHC"/>
    <property type="match status" value="1"/>
</dbReference>
<evidence type="ECO:0000313" key="4">
    <source>
        <dbReference type="EMBL" id="GJT76643.1"/>
    </source>
</evidence>
<dbReference type="Pfam" id="PF13976">
    <property type="entry name" value="gag_pre-integrs"/>
    <property type="match status" value="1"/>
</dbReference>
<feature type="domain" description="CCHC-type" evidence="3">
    <location>
        <begin position="1070"/>
        <end position="1087"/>
    </location>
</feature>
<reference evidence="4" key="2">
    <citation type="submission" date="2022-01" db="EMBL/GenBank/DDBJ databases">
        <authorList>
            <person name="Yamashiro T."/>
            <person name="Shiraishi A."/>
            <person name="Satake H."/>
            <person name="Nakayama K."/>
        </authorList>
    </citation>
    <scope>NUCLEOTIDE SEQUENCE</scope>
</reference>